<reference evidence="1 2" key="1">
    <citation type="submission" date="2024-09" db="EMBL/GenBank/DDBJ databases">
        <authorList>
            <person name="Makale K.P.P."/>
            <person name="Makhzoum A."/>
            <person name="Rantong G."/>
            <person name="Rahube T.O."/>
        </authorList>
    </citation>
    <scope>NUCLEOTIDE SEQUENCE [LARGE SCALE GENOMIC DNA]</scope>
    <source>
        <strain evidence="1 2">KM_D13</strain>
    </source>
</reference>
<dbReference type="EMBL" id="JBHDLN010000034">
    <property type="protein sequence ID" value="MFB0847335.1"/>
    <property type="molecule type" value="Genomic_DNA"/>
</dbReference>
<sequence>MEITWTISAGQGQPDVEKLEHYEAIKVDKDANEGQKEFARRFNNMRKKLLESGLMHEK</sequence>
<evidence type="ECO:0000313" key="1">
    <source>
        <dbReference type="EMBL" id="MFB0847335.1"/>
    </source>
</evidence>
<evidence type="ECO:0000313" key="2">
    <source>
        <dbReference type="Proteomes" id="UP001575622"/>
    </source>
</evidence>
<keyword evidence="2" id="KW-1185">Reference proteome</keyword>
<dbReference type="Proteomes" id="UP001575622">
    <property type="component" value="Unassembled WGS sequence"/>
</dbReference>
<proteinExistence type="predicted"/>
<gene>
    <name evidence="1" type="ORF">ACEU3E_34760</name>
</gene>
<name>A0ABV4VCG9_9BACL</name>
<protein>
    <submittedName>
        <fullName evidence="1">Uncharacterized protein</fullName>
    </submittedName>
</protein>
<comment type="caution">
    <text evidence="1">The sequence shown here is derived from an EMBL/GenBank/DDBJ whole genome shotgun (WGS) entry which is preliminary data.</text>
</comment>
<dbReference type="RefSeq" id="WP_373957161.1">
    <property type="nucleotide sequence ID" value="NZ_JBHDLN010000034.1"/>
</dbReference>
<accession>A0ABV4VCG9</accession>
<organism evidence="1 2">
    <name type="scientific">Paenibacillus oleatilyticus</name>
    <dbReference type="NCBI Taxonomy" id="2594886"/>
    <lineage>
        <taxon>Bacteria</taxon>
        <taxon>Bacillati</taxon>
        <taxon>Bacillota</taxon>
        <taxon>Bacilli</taxon>
        <taxon>Bacillales</taxon>
        <taxon>Paenibacillaceae</taxon>
        <taxon>Paenibacillus</taxon>
    </lineage>
</organism>